<keyword evidence="1" id="KW-0004">4Fe-4S</keyword>
<organism evidence="8 9">
    <name type="scientific">Desulfolutivibrio sulfodismutans</name>
    <dbReference type="NCBI Taxonomy" id="63561"/>
    <lineage>
        <taxon>Bacteria</taxon>
        <taxon>Pseudomonadati</taxon>
        <taxon>Thermodesulfobacteriota</taxon>
        <taxon>Desulfovibrionia</taxon>
        <taxon>Desulfovibrionales</taxon>
        <taxon>Desulfovibrionaceae</taxon>
        <taxon>Desulfolutivibrio</taxon>
    </lineage>
</organism>
<sequence length="802" mass="84466">MDQNELRGWEARCIQEEPPGCRAACPLHVDVRAFMEAMAAGKTAAARKILERTMPLPGVLARLCDHPCEAACLRRDLGGALAIGDLERFCVENAPAGGKPLVLPAKGKRAAVLGAGLAALTVSSELTRKGYAVTVFFPESAPGGWLGHVPAHLLPPDVLAAEAAMLARMGVSFAPGTVLSKDFLGTTRVNYDAAFVEYGAGSDGTGPGLCPADRTDVDPVTLAADDPSVCFGGWPLPDGTRSPMACAADGRRAAATLDRFMSNVSATASREREGASGTRLFTQTAGVAAVPRLLPADAAAGFSAAEAMAEAARCLRCECLECVKVCAYLERYKGYPKTYARRFYNNAAIVQGHHQANRMINSCSLCGLCAEVCPEGFAMAELSLLARRDMVARGKMPPSAFEFALMDMAQSDSAACALAKPGPGAATCGHVFFPGCQLAGASPGLTHAAYDFLRGALQGGVGVMLGCCGVPGRWAGREDLFAASMARFRADWERLGRPRVVAACATCLKTFTEAAPDIPAVSLWQVLAEETGLPPGAATAPEAQTLAVHDPCSSRHDPKTRAAVRELLSRLGVKALEPPLTGQYTECCGYGGLMWNADPDMARTVAARRAGAAPQDYAVSCAMCRDMLWRAGNRAVHLLDLIFPGERPGGPTVEQPAGLSARRRNRAGLKRDILRAVYGEEETGMEETGGVTVTMAPEVLARLEERRILDTDVRAVVARAEATGERFLDKATGRFLASARLCNVTFWVLYDKNDGGCTVHDAYCHRMEVPGASMAAGGGPDGGPNAGPHAGTDAAGPRKERP</sequence>
<evidence type="ECO:0000256" key="4">
    <source>
        <dbReference type="ARBA" id="ARBA00023004"/>
    </source>
</evidence>
<dbReference type="PANTHER" id="PTHR43255">
    <property type="entry name" value="IRON-SULFUR-BINDING OXIDOREDUCTASE FADF-RELATED-RELATED"/>
    <property type="match status" value="1"/>
</dbReference>
<reference evidence="8 9" key="1">
    <citation type="submission" date="2020-02" db="EMBL/GenBank/DDBJ databases">
        <title>Comparative genomics of sulfur disproportionating microorganisms.</title>
        <authorList>
            <person name="Ward L.M."/>
            <person name="Bertran E."/>
            <person name="Johnston D.T."/>
        </authorList>
    </citation>
    <scope>NUCLEOTIDE SEQUENCE [LARGE SCALE GENOMIC DNA]</scope>
    <source>
        <strain evidence="8 9">DSM 3696</strain>
    </source>
</reference>
<accession>A0A7K3NNU3</accession>
<feature type="region of interest" description="Disordered" evidence="6">
    <location>
        <begin position="775"/>
        <end position="802"/>
    </location>
</feature>
<dbReference type="SUPFAM" id="SSF51971">
    <property type="entry name" value="Nucleotide-binding domain"/>
    <property type="match status" value="1"/>
</dbReference>
<keyword evidence="4" id="KW-0408">Iron</keyword>
<keyword evidence="3" id="KW-0560">Oxidoreductase</keyword>
<dbReference type="InterPro" id="IPR004017">
    <property type="entry name" value="Cys_rich_dom"/>
</dbReference>
<evidence type="ECO:0000256" key="3">
    <source>
        <dbReference type="ARBA" id="ARBA00023002"/>
    </source>
</evidence>
<dbReference type="PANTHER" id="PTHR43255:SF1">
    <property type="entry name" value="IRON-SULFUR-BINDING OXIDOREDUCTASE FADF-RELATED"/>
    <property type="match status" value="1"/>
</dbReference>
<dbReference type="InterPro" id="IPR017900">
    <property type="entry name" value="4Fe4S_Fe_S_CS"/>
</dbReference>
<keyword evidence="2" id="KW-0479">Metal-binding</keyword>
<evidence type="ECO:0000313" key="9">
    <source>
        <dbReference type="Proteomes" id="UP000469724"/>
    </source>
</evidence>
<dbReference type="SUPFAM" id="SSF46548">
    <property type="entry name" value="alpha-helical ferredoxin"/>
    <property type="match status" value="2"/>
</dbReference>
<dbReference type="Pfam" id="PF13534">
    <property type="entry name" value="Fer4_17"/>
    <property type="match status" value="1"/>
</dbReference>
<keyword evidence="5" id="KW-0411">Iron-sulfur</keyword>
<evidence type="ECO:0000313" key="8">
    <source>
        <dbReference type="EMBL" id="NDY57864.1"/>
    </source>
</evidence>
<dbReference type="InterPro" id="IPR028261">
    <property type="entry name" value="DPD_II"/>
</dbReference>
<dbReference type="PROSITE" id="PS51379">
    <property type="entry name" value="4FE4S_FER_2"/>
    <property type="match status" value="1"/>
</dbReference>
<dbReference type="InterPro" id="IPR036188">
    <property type="entry name" value="FAD/NAD-bd_sf"/>
</dbReference>
<comment type="caution">
    <text evidence="8">The sequence shown here is derived from an EMBL/GenBank/DDBJ whole genome shotgun (WGS) entry which is preliminary data.</text>
</comment>
<dbReference type="Proteomes" id="UP000469724">
    <property type="component" value="Unassembled WGS sequence"/>
</dbReference>
<gene>
    <name evidence="8" type="ORF">G3N56_14100</name>
</gene>
<dbReference type="InterPro" id="IPR051460">
    <property type="entry name" value="HdrC_iron-sulfur_subunit"/>
</dbReference>
<protein>
    <submittedName>
        <fullName evidence="8">[Fe-S]-binding protein</fullName>
    </submittedName>
</protein>
<evidence type="ECO:0000259" key="7">
    <source>
        <dbReference type="PROSITE" id="PS51379"/>
    </source>
</evidence>
<dbReference type="Gene3D" id="1.10.1060.10">
    <property type="entry name" value="Alpha-helical ferredoxin"/>
    <property type="match status" value="2"/>
</dbReference>
<dbReference type="PROSITE" id="PS00198">
    <property type="entry name" value="4FE4S_FER_1"/>
    <property type="match status" value="1"/>
</dbReference>
<dbReference type="GO" id="GO:0016491">
    <property type="term" value="F:oxidoreductase activity"/>
    <property type="evidence" value="ECO:0007669"/>
    <property type="project" value="UniProtKB-KW"/>
</dbReference>
<feature type="compositionally biased region" description="Gly residues" evidence="6">
    <location>
        <begin position="776"/>
        <end position="785"/>
    </location>
</feature>
<name>A0A7K3NNU3_9BACT</name>
<dbReference type="Pfam" id="PF02754">
    <property type="entry name" value="CCG"/>
    <property type="match status" value="2"/>
</dbReference>
<dbReference type="GO" id="GO:0005886">
    <property type="term" value="C:plasma membrane"/>
    <property type="evidence" value="ECO:0007669"/>
    <property type="project" value="TreeGrafter"/>
</dbReference>
<evidence type="ECO:0000256" key="5">
    <source>
        <dbReference type="ARBA" id="ARBA00023014"/>
    </source>
</evidence>
<evidence type="ECO:0000256" key="2">
    <source>
        <dbReference type="ARBA" id="ARBA00022723"/>
    </source>
</evidence>
<dbReference type="GO" id="GO:0046872">
    <property type="term" value="F:metal ion binding"/>
    <property type="evidence" value="ECO:0007669"/>
    <property type="project" value="UniProtKB-KW"/>
</dbReference>
<feature type="domain" description="4Fe-4S ferredoxin-type" evidence="7">
    <location>
        <begin position="352"/>
        <end position="382"/>
    </location>
</feature>
<keyword evidence="9" id="KW-1185">Reference proteome</keyword>
<dbReference type="AlphaFoldDB" id="A0A7K3NNU3"/>
<evidence type="ECO:0000256" key="1">
    <source>
        <dbReference type="ARBA" id="ARBA00022485"/>
    </source>
</evidence>
<dbReference type="InterPro" id="IPR009051">
    <property type="entry name" value="Helical_ferredxn"/>
</dbReference>
<dbReference type="NCBIfam" id="NF045663">
    <property type="entry name" value="diclust_near_Sec"/>
    <property type="match status" value="1"/>
</dbReference>
<dbReference type="GO" id="GO:0051539">
    <property type="term" value="F:4 iron, 4 sulfur cluster binding"/>
    <property type="evidence" value="ECO:0007669"/>
    <property type="project" value="UniProtKB-KW"/>
</dbReference>
<dbReference type="RefSeq" id="WP_163302941.1">
    <property type="nucleotide sequence ID" value="NZ_JAAGRQ010000065.1"/>
</dbReference>
<dbReference type="InterPro" id="IPR017896">
    <property type="entry name" value="4Fe4S_Fe-S-bd"/>
</dbReference>
<dbReference type="Pfam" id="PF14691">
    <property type="entry name" value="Fer4_20"/>
    <property type="match status" value="1"/>
</dbReference>
<proteinExistence type="predicted"/>
<dbReference type="Gene3D" id="3.50.50.60">
    <property type="entry name" value="FAD/NAD(P)-binding domain"/>
    <property type="match status" value="1"/>
</dbReference>
<dbReference type="EMBL" id="JAAGRQ010000065">
    <property type="protein sequence ID" value="NDY57864.1"/>
    <property type="molecule type" value="Genomic_DNA"/>
</dbReference>
<evidence type="ECO:0000256" key="6">
    <source>
        <dbReference type="SAM" id="MobiDB-lite"/>
    </source>
</evidence>